<dbReference type="PANTHER" id="PTHR48022">
    <property type="entry name" value="PLASTIDIC GLUCOSE TRANSPORTER 4"/>
    <property type="match status" value="1"/>
</dbReference>
<dbReference type="InterPro" id="IPR005828">
    <property type="entry name" value="MFS_sugar_transport-like"/>
</dbReference>
<dbReference type="AlphaFoldDB" id="A0A317X993"/>
<comment type="similarity">
    <text evidence="2">Belongs to the major facilitator superfamily. Sugar transporter (TC 2.A.1.1) family.</text>
</comment>
<dbReference type="PANTHER" id="PTHR48022:SF47">
    <property type="entry name" value="MAJOR FACILITATOR SUPERFAMILY (MFS) PROFILE DOMAIN-CONTAINING PROTEIN"/>
    <property type="match status" value="1"/>
</dbReference>
<dbReference type="STRING" id="1450535.A0A317X993"/>
<dbReference type="EMBL" id="MSFK01000003">
    <property type="protein sequence ID" value="PWY94915.1"/>
    <property type="molecule type" value="Genomic_DNA"/>
</dbReference>
<evidence type="ECO:0000313" key="9">
    <source>
        <dbReference type="Proteomes" id="UP000246702"/>
    </source>
</evidence>
<accession>A0A317X993</accession>
<feature type="transmembrane region" description="Helical" evidence="6">
    <location>
        <begin position="82"/>
        <end position="105"/>
    </location>
</feature>
<keyword evidence="4 6" id="KW-1133">Transmembrane helix</keyword>
<evidence type="ECO:0000256" key="3">
    <source>
        <dbReference type="ARBA" id="ARBA00022692"/>
    </source>
</evidence>
<reference evidence="8 9" key="1">
    <citation type="submission" date="2016-12" db="EMBL/GenBank/DDBJ databases">
        <title>The genomes of Aspergillus section Nigri reveals drivers in fungal speciation.</title>
        <authorList>
            <consortium name="DOE Joint Genome Institute"/>
            <person name="Vesth T.C."/>
            <person name="Nybo J."/>
            <person name="Theobald S."/>
            <person name="Brandl J."/>
            <person name="Frisvad J.C."/>
            <person name="Nielsen K.F."/>
            <person name="Lyhne E.K."/>
            <person name="Kogle M.E."/>
            <person name="Kuo A."/>
            <person name="Riley R."/>
            <person name="Clum A."/>
            <person name="Nolan M."/>
            <person name="Lipzen A."/>
            <person name="Salamov A."/>
            <person name="Henrissat B."/>
            <person name="Wiebenga A."/>
            <person name="De Vries R.P."/>
            <person name="Grigoriev I.V."/>
            <person name="Mortensen U.H."/>
            <person name="Andersen M.R."/>
            <person name="Baker S.E."/>
        </authorList>
    </citation>
    <scope>NUCLEOTIDE SEQUENCE [LARGE SCALE GENOMIC DNA]</scope>
    <source>
        <strain evidence="8 9">CBS 115572</strain>
    </source>
</reference>
<dbReference type="SUPFAM" id="SSF103473">
    <property type="entry name" value="MFS general substrate transporter"/>
    <property type="match status" value="1"/>
</dbReference>
<evidence type="ECO:0000256" key="6">
    <source>
        <dbReference type="SAM" id="Phobius"/>
    </source>
</evidence>
<evidence type="ECO:0000256" key="5">
    <source>
        <dbReference type="ARBA" id="ARBA00023136"/>
    </source>
</evidence>
<name>A0A317X993_9EURO</name>
<comment type="subcellular location">
    <subcellularLocation>
        <location evidence="1">Membrane</location>
        <topology evidence="1">Multi-pass membrane protein</topology>
    </subcellularLocation>
</comment>
<organism evidence="8 9">
    <name type="scientific">Aspergillus sclerotioniger CBS 115572</name>
    <dbReference type="NCBI Taxonomy" id="1450535"/>
    <lineage>
        <taxon>Eukaryota</taxon>
        <taxon>Fungi</taxon>
        <taxon>Dikarya</taxon>
        <taxon>Ascomycota</taxon>
        <taxon>Pezizomycotina</taxon>
        <taxon>Eurotiomycetes</taxon>
        <taxon>Eurotiomycetidae</taxon>
        <taxon>Eurotiales</taxon>
        <taxon>Aspergillaceae</taxon>
        <taxon>Aspergillus</taxon>
        <taxon>Aspergillus subgen. Circumdati</taxon>
    </lineage>
</organism>
<evidence type="ECO:0000256" key="4">
    <source>
        <dbReference type="ARBA" id="ARBA00022989"/>
    </source>
</evidence>
<dbReference type="InterPro" id="IPR036259">
    <property type="entry name" value="MFS_trans_sf"/>
</dbReference>
<dbReference type="InterPro" id="IPR020846">
    <property type="entry name" value="MFS_dom"/>
</dbReference>
<dbReference type="OrthoDB" id="4142200at2759"/>
<evidence type="ECO:0000256" key="1">
    <source>
        <dbReference type="ARBA" id="ARBA00004141"/>
    </source>
</evidence>
<evidence type="ECO:0000256" key="2">
    <source>
        <dbReference type="ARBA" id="ARBA00010992"/>
    </source>
</evidence>
<keyword evidence="5 6" id="KW-0472">Membrane</keyword>
<protein>
    <recommendedName>
        <fullName evidence="7">Major facilitator superfamily (MFS) profile domain-containing protein</fullName>
    </recommendedName>
</protein>
<proteinExistence type="inferred from homology"/>
<feature type="domain" description="Major facilitator superfamily (MFS) profile" evidence="7">
    <location>
        <begin position="1"/>
        <end position="232"/>
    </location>
</feature>
<dbReference type="Gene3D" id="1.20.1250.20">
    <property type="entry name" value="MFS general substrate transporter like domains"/>
    <property type="match status" value="1"/>
</dbReference>
<dbReference type="Proteomes" id="UP000246702">
    <property type="component" value="Unassembled WGS sequence"/>
</dbReference>
<dbReference type="PROSITE" id="PS50850">
    <property type="entry name" value="MFS"/>
    <property type="match status" value="1"/>
</dbReference>
<keyword evidence="9" id="KW-1185">Reference proteome</keyword>
<dbReference type="Pfam" id="PF00083">
    <property type="entry name" value="Sugar_tr"/>
    <property type="match status" value="1"/>
</dbReference>
<evidence type="ECO:0000259" key="7">
    <source>
        <dbReference type="PROSITE" id="PS50850"/>
    </source>
</evidence>
<sequence>MSAIIGTNQYIDSFDNSHGVRQGAINSALAVSSVVGSIMAGSISDKIGRRDSIMLACLWWLVGTAVQAGANSSTMACGNLLMYGAIGMAICHLVVGGVLSSGEYVPDGVDGSLNVLIRARGSKSHTVIPFSYLLIIIYALIWSLETRASGMWFIFLTNYRRPETCGKTIEEVEKLFSKGGPKAWHTKPGHSKMDGLIEEARGQKLHVTNLGLKADETKVEEDAAPPNSTAPQ</sequence>
<dbReference type="RefSeq" id="XP_025471676.1">
    <property type="nucleotide sequence ID" value="XM_025614305.1"/>
</dbReference>
<dbReference type="GO" id="GO:0005351">
    <property type="term" value="F:carbohydrate:proton symporter activity"/>
    <property type="evidence" value="ECO:0007669"/>
    <property type="project" value="TreeGrafter"/>
</dbReference>
<gene>
    <name evidence="8" type="ORF">BO94DRAFT_562645</name>
</gene>
<feature type="transmembrane region" description="Helical" evidence="6">
    <location>
        <begin position="126"/>
        <end position="144"/>
    </location>
</feature>
<comment type="caution">
    <text evidence="8">The sequence shown here is derived from an EMBL/GenBank/DDBJ whole genome shotgun (WGS) entry which is preliminary data.</text>
</comment>
<dbReference type="GO" id="GO:0016020">
    <property type="term" value="C:membrane"/>
    <property type="evidence" value="ECO:0007669"/>
    <property type="project" value="UniProtKB-SubCell"/>
</dbReference>
<dbReference type="GeneID" id="37116448"/>
<evidence type="ECO:0000313" key="8">
    <source>
        <dbReference type="EMBL" id="PWY94915.1"/>
    </source>
</evidence>
<dbReference type="InterPro" id="IPR050360">
    <property type="entry name" value="MFS_Sugar_Transporters"/>
</dbReference>
<keyword evidence="3 6" id="KW-0812">Transmembrane</keyword>